<evidence type="ECO:0000256" key="3">
    <source>
        <dbReference type="ARBA" id="ARBA00023295"/>
    </source>
</evidence>
<evidence type="ECO:0000259" key="5">
    <source>
        <dbReference type="Pfam" id="PF00703"/>
    </source>
</evidence>
<dbReference type="Pfam" id="PF00703">
    <property type="entry name" value="Glyco_hydro_2"/>
    <property type="match status" value="1"/>
</dbReference>
<dbReference type="InterPro" id="IPR006101">
    <property type="entry name" value="Glyco_hydro_2"/>
</dbReference>
<evidence type="ECO:0000259" key="7">
    <source>
        <dbReference type="Pfam" id="PF02837"/>
    </source>
</evidence>
<evidence type="ECO:0000313" key="10">
    <source>
        <dbReference type="Proteomes" id="UP001354989"/>
    </source>
</evidence>
<feature type="domain" description="Glycosyl hydrolases family 2 sugar binding" evidence="7">
    <location>
        <begin position="91"/>
        <end position="190"/>
    </location>
</feature>
<keyword evidence="2" id="KW-0378">Hydrolase</keyword>
<dbReference type="SUPFAM" id="SSF49785">
    <property type="entry name" value="Galactose-binding domain-like"/>
    <property type="match status" value="1"/>
</dbReference>
<evidence type="ECO:0000256" key="1">
    <source>
        <dbReference type="ARBA" id="ARBA00007401"/>
    </source>
</evidence>
<dbReference type="Pfam" id="PF02836">
    <property type="entry name" value="Glyco_hydro_2_C"/>
    <property type="match status" value="1"/>
</dbReference>
<dbReference type="InterPro" id="IPR013783">
    <property type="entry name" value="Ig-like_fold"/>
</dbReference>
<evidence type="ECO:0008006" key="11">
    <source>
        <dbReference type="Google" id="ProtNLM"/>
    </source>
</evidence>
<accession>A0ABM7VMQ3</accession>
<dbReference type="InterPro" id="IPR006102">
    <property type="entry name" value="Ig-like_GH2"/>
</dbReference>
<dbReference type="Gene3D" id="2.60.120.260">
    <property type="entry name" value="Galactose-binding domain-like"/>
    <property type="match status" value="1"/>
</dbReference>
<dbReference type="PRINTS" id="PR00132">
    <property type="entry name" value="GLHYDRLASE2"/>
</dbReference>
<feature type="domain" description="Glycoside hydrolase family 2" evidence="8">
    <location>
        <begin position="669"/>
        <end position="750"/>
    </location>
</feature>
<dbReference type="InterPro" id="IPR036156">
    <property type="entry name" value="Beta-gal/glucu_dom_sf"/>
</dbReference>
<dbReference type="Gene3D" id="3.20.20.80">
    <property type="entry name" value="Glycosidases"/>
    <property type="match status" value="1"/>
</dbReference>
<dbReference type="SUPFAM" id="SSF51445">
    <property type="entry name" value="(Trans)glycosidases"/>
    <property type="match status" value="1"/>
</dbReference>
<dbReference type="InterPro" id="IPR008979">
    <property type="entry name" value="Galactose-bd-like_sf"/>
</dbReference>
<dbReference type="InterPro" id="IPR040605">
    <property type="entry name" value="Glyco_hydro2_dom5"/>
</dbReference>
<evidence type="ECO:0000256" key="4">
    <source>
        <dbReference type="SAM" id="SignalP"/>
    </source>
</evidence>
<comment type="similarity">
    <text evidence="1">Belongs to the glycosyl hydrolase 2 family.</text>
</comment>
<feature type="domain" description="Glycoside hydrolase family 2 catalytic" evidence="6">
    <location>
        <begin position="320"/>
        <end position="656"/>
    </location>
</feature>
<proteinExistence type="inferred from homology"/>
<feature type="chain" id="PRO_5047279361" description="Beta-galactosidase" evidence="4">
    <location>
        <begin position="21"/>
        <end position="952"/>
    </location>
</feature>
<evidence type="ECO:0000256" key="2">
    <source>
        <dbReference type="ARBA" id="ARBA00022801"/>
    </source>
</evidence>
<keyword evidence="10" id="KW-1185">Reference proteome</keyword>
<dbReference type="Proteomes" id="UP001354989">
    <property type="component" value="Plasmid pPP8"/>
</dbReference>
<dbReference type="InterPro" id="IPR006104">
    <property type="entry name" value="Glyco_hydro_2_N"/>
</dbReference>
<dbReference type="InterPro" id="IPR017853">
    <property type="entry name" value="GH"/>
</dbReference>
<organism evidence="9 10">
    <name type="scientific">Persicobacter psychrovividus</name>
    <dbReference type="NCBI Taxonomy" id="387638"/>
    <lineage>
        <taxon>Bacteria</taxon>
        <taxon>Pseudomonadati</taxon>
        <taxon>Bacteroidota</taxon>
        <taxon>Cytophagia</taxon>
        <taxon>Cytophagales</taxon>
        <taxon>Persicobacteraceae</taxon>
        <taxon>Persicobacter</taxon>
    </lineage>
</organism>
<keyword evidence="9" id="KW-0614">Plasmid</keyword>
<evidence type="ECO:0000313" key="9">
    <source>
        <dbReference type="EMBL" id="BDD02299.1"/>
    </source>
</evidence>
<dbReference type="SUPFAM" id="SSF49303">
    <property type="entry name" value="beta-Galactosidase/glucuronidase domain"/>
    <property type="match status" value="1"/>
</dbReference>
<dbReference type="Pfam" id="PF18565">
    <property type="entry name" value="Glyco_hydro2_C5"/>
    <property type="match status" value="1"/>
</dbReference>
<sequence>MRYIILLFLSALLSFRSLWAQSSRYDRTERQKINVNADWKFVFGAPEMNYNKVNFNSDEATEVSIPHGLRLTSFRMDSTKDNRYQKNYLRDIGWYQKKMVINAKAHQKVFLEFEAVHNVTDLWVNGQHVGQHSLGGYTPFHFDITDFVNRGTENTITIKADNSFDPSISPDPDASDFVKFAGIYRDVYLVVTDPVHVGFNWEDINAGVHITTPAVNKRSGTVTIKTNVKNEWDKAQKVTVETRVVNAEGIVLKKLSNEKTIPAKSNTSFHQTTGIDRDFHLWSPDSPYLYRAISTIYVENKAVDFVENSFGFRWFELVAGQGLLLNGEPLFLIGVNRHQHFPIIGDAVPNSLQIQEAKMYKEAGMNAVRTSHYTQDDAFIEACDKLGLIVYEEAPTWIDWGDKLWWQKLEMVTRRMIRNHKNHPSILFWGAGINHRGPVPQMQYAVKEEDPFRLTASASSAWNGVKNAGITDIYATMDYRWTSMPDGDFAMSMEHGCHPNSEANQFHISRYKERKNNIGCFAWLGADYNRLGPDNEPNKEKMSDYAVLTAFRLPKPVYYWYQSELTPAPMVHIGDHRASNNGKVRVFSNAQVVELYQDGQLMATQTADNSEQKNNLNHPSFTFFHDWKAGQLEAVAYKNGVVVARDQRTKAQKPYKIRLEKTDDVGFGDGDMQLVHAYIEDKWGNLCSDYTERINFKLTGDGKLIDDPKALTNPAEVFDGIASIYVAATAGDSKFKVEAFRKGLKSGHITVNTKNIDANVIENEYRPVYDYPRIMVDIGGKKQYVQHEFEAWTESKSFKLKGFNEAVASLDATKIDWSGGASMLGNLSFMGADAAYATKGKLSLTLSSLPAGTYKLETYHHVRLQKFKLPKIIHCDIQDERGLSQRISDDHGVFYMKHDDAQERKPLFMVNYIVSNGKDPIVLDFYNENIEQSIWLNGLILEQVNAVDQPNL</sequence>
<name>A0ABM7VMQ3_9BACT</name>
<evidence type="ECO:0000259" key="8">
    <source>
        <dbReference type="Pfam" id="PF18565"/>
    </source>
</evidence>
<dbReference type="InterPro" id="IPR006103">
    <property type="entry name" value="Glyco_hydro_2_cat"/>
</dbReference>
<dbReference type="EMBL" id="AP025300">
    <property type="protein sequence ID" value="BDD02299.1"/>
    <property type="molecule type" value="Genomic_DNA"/>
</dbReference>
<reference evidence="9 10" key="1">
    <citation type="submission" date="2021-12" db="EMBL/GenBank/DDBJ databases">
        <title>Genome sequencing of bacteria with rrn-lacking chromosome and rrn-plasmid.</title>
        <authorList>
            <person name="Anda M."/>
            <person name="Iwasaki W."/>
        </authorList>
    </citation>
    <scope>NUCLEOTIDE SEQUENCE [LARGE SCALE GENOMIC DNA]</scope>
    <source>
        <strain evidence="9 10">NBRC 101262</strain>
        <plasmid evidence="9 10">pPP8</plasmid>
    </source>
</reference>
<feature type="signal peptide" evidence="4">
    <location>
        <begin position="1"/>
        <end position="20"/>
    </location>
</feature>
<feature type="domain" description="Glycoside hydrolase family 2 immunoglobulin-like beta-sandwich" evidence="5">
    <location>
        <begin position="208"/>
        <end position="313"/>
    </location>
</feature>
<dbReference type="Gene3D" id="2.60.40.10">
    <property type="entry name" value="Immunoglobulins"/>
    <property type="match status" value="3"/>
</dbReference>
<geneLocation type="plasmid" evidence="9 10">
    <name>pPP8</name>
</geneLocation>
<dbReference type="PANTHER" id="PTHR42732:SF1">
    <property type="entry name" value="BETA-MANNOSIDASE"/>
    <property type="match status" value="1"/>
</dbReference>
<evidence type="ECO:0000259" key="6">
    <source>
        <dbReference type="Pfam" id="PF02836"/>
    </source>
</evidence>
<dbReference type="Pfam" id="PF02837">
    <property type="entry name" value="Glyco_hydro_2_N"/>
    <property type="match status" value="1"/>
</dbReference>
<protein>
    <recommendedName>
        <fullName evidence="11">Beta-galactosidase</fullName>
    </recommendedName>
</protein>
<keyword evidence="3" id="KW-0326">Glycosidase</keyword>
<dbReference type="InterPro" id="IPR051913">
    <property type="entry name" value="GH2_Domain-Containing"/>
</dbReference>
<keyword evidence="4" id="KW-0732">Signal</keyword>
<dbReference type="PANTHER" id="PTHR42732">
    <property type="entry name" value="BETA-GALACTOSIDASE"/>
    <property type="match status" value="1"/>
</dbReference>
<gene>
    <name evidence="9" type="ORF">PEPS_45790</name>
</gene>